<dbReference type="FunFam" id="3.30.160.60:FF:000140">
    <property type="entry name" value="Tripartite motif containing 55"/>
    <property type="match status" value="1"/>
</dbReference>
<organism evidence="14 15">
    <name type="scientific">Grus japonensis</name>
    <name type="common">Japanese crane</name>
    <name type="synonym">Red-crowned crane</name>
    <dbReference type="NCBI Taxonomy" id="30415"/>
    <lineage>
        <taxon>Eukaryota</taxon>
        <taxon>Metazoa</taxon>
        <taxon>Chordata</taxon>
        <taxon>Craniata</taxon>
        <taxon>Vertebrata</taxon>
        <taxon>Euteleostomi</taxon>
        <taxon>Archelosauria</taxon>
        <taxon>Archosauria</taxon>
        <taxon>Dinosauria</taxon>
        <taxon>Saurischia</taxon>
        <taxon>Theropoda</taxon>
        <taxon>Coelurosauria</taxon>
        <taxon>Aves</taxon>
        <taxon>Neognathae</taxon>
        <taxon>Neoaves</taxon>
        <taxon>Gruiformes</taxon>
        <taxon>Gruidae</taxon>
        <taxon>Grus</taxon>
    </lineage>
</organism>
<dbReference type="AlphaFoldDB" id="A0ABC9WB20"/>
<feature type="compositionally biased region" description="Acidic residues" evidence="11">
    <location>
        <begin position="228"/>
        <end position="248"/>
    </location>
</feature>
<evidence type="ECO:0000256" key="6">
    <source>
        <dbReference type="ARBA" id="ARBA00022833"/>
    </source>
</evidence>
<dbReference type="CDD" id="cd19832">
    <property type="entry name" value="Bbox2_MuRF2_C-II"/>
    <property type="match status" value="1"/>
</dbReference>
<dbReference type="Gene3D" id="3.30.160.60">
    <property type="entry name" value="Classic Zinc Finger"/>
    <property type="match status" value="1"/>
</dbReference>
<keyword evidence="5 9" id="KW-0479">Metal-binding</keyword>
<evidence type="ECO:0000256" key="1">
    <source>
        <dbReference type="ARBA" id="ARBA00000900"/>
    </source>
</evidence>
<comment type="caution">
    <text evidence="14">The sequence shown here is derived from an EMBL/GenBank/DDBJ whole genome shotgun (WGS) entry which is preliminary data.</text>
</comment>
<dbReference type="PANTHER" id="PTHR24099:SF17">
    <property type="entry name" value="TRIPARTITE MOTIF CONTAINING 55"/>
    <property type="match status" value="1"/>
</dbReference>
<evidence type="ECO:0000256" key="3">
    <source>
        <dbReference type="ARBA" id="ARBA00012483"/>
    </source>
</evidence>
<dbReference type="InterPro" id="IPR050617">
    <property type="entry name" value="E3_ligase_FN3/SPRY"/>
</dbReference>
<dbReference type="EC" id="2.3.2.27" evidence="3"/>
<evidence type="ECO:0000313" key="15">
    <source>
        <dbReference type="Proteomes" id="UP001623348"/>
    </source>
</evidence>
<dbReference type="GO" id="GO:0005634">
    <property type="term" value="C:nucleus"/>
    <property type="evidence" value="ECO:0007669"/>
    <property type="project" value="UniProtKB-SubCell"/>
</dbReference>
<feature type="domain" description="COS" evidence="13">
    <location>
        <begin position="171"/>
        <end position="229"/>
    </location>
</feature>
<feature type="compositionally biased region" description="Basic and acidic residues" evidence="11">
    <location>
        <begin position="311"/>
        <end position="330"/>
    </location>
</feature>
<evidence type="ECO:0000259" key="12">
    <source>
        <dbReference type="PROSITE" id="PS50119"/>
    </source>
</evidence>
<evidence type="ECO:0000256" key="5">
    <source>
        <dbReference type="ARBA" id="ARBA00022771"/>
    </source>
</evidence>
<comment type="catalytic activity">
    <reaction evidence="1">
        <text>S-ubiquitinyl-[E2 ubiquitin-conjugating enzyme]-L-cysteine + [acceptor protein]-L-lysine = [E2 ubiquitin-conjugating enzyme]-L-cysteine + N(6)-ubiquitinyl-[acceptor protein]-L-lysine.</text>
        <dbReference type="EC" id="2.3.2.27"/>
    </reaction>
</comment>
<dbReference type="FunFam" id="1.20.5.170:FF:000022">
    <property type="entry name" value="Tripartite motif containing 55"/>
    <property type="match status" value="1"/>
</dbReference>
<dbReference type="EMBL" id="BAAFJT010000002">
    <property type="protein sequence ID" value="GAB0182310.1"/>
    <property type="molecule type" value="Genomic_DNA"/>
</dbReference>
<keyword evidence="15" id="KW-1185">Reference proteome</keyword>
<feature type="compositionally biased region" description="Pro residues" evidence="11">
    <location>
        <begin position="289"/>
        <end position="299"/>
    </location>
</feature>
<keyword evidence="8" id="KW-0539">Nucleus</keyword>
<feature type="domain" description="B box-type" evidence="12">
    <location>
        <begin position="21"/>
        <end position="63"/>
    </location>
</feature>
<evidence type="ECO:0000256" key="4">
    <source>
        <dbReference type="ARBA" id="ARBA00022679"/>
    </source>
</evidence>
<evidence type="ECO:0000256" key="10">
    <source>
        <dbReference type="SAM" id="Coils"/>
    </source>
</evidence>
<evidence type="ECO:0000256" key="9">
    <source>
        <dbReference type="PROSITE-ProRule" id="PRU00024"/>
    </source>
</evidence>
<keyword evidence="6" id="KW-0862">Zinc</keyword>
<dbReference type="Proteomes" id="UP001623348">
    <property type="component" value="Unassembled WGS sequence"/>
</dbReference>
<comment type="subcellular location">
    <subcellularLocation>
        <location evidence="2">Nucleus</location>
    </subcellularLocation>
</comment>
<accession>A0ABC9WB20</accession>
<proteinExistence type="predicted"/>
<gene>
    <name evidence="14" type="ORF">GRJ2_000696300</name>
</gene>
<dbReference type="InterPro" id="IPR017903">
    <property type="entry name" value="COS_domain"/>
</dbReference>
<name>A0ABC9WB20_GRUJA</name>
<dbReference type="PROSITE" id="PS51262">
    <property type="entry name" value="COS"/>
    <property type="match status" value="1"/>
</dbReference>
<dbReference type="SMART" id="SM00336">
    <property type="entry name" value="BBOX"/>
    <property type="match status" value="1"/>
</dbReference>
<feature type="compositionally biased region" description="Low complexity" evidence="11">
    <location>
        <begin position="273"/>
        <end position="288"/>
    </location>
</feature>
<feature type="compositionally biased region" description="Acidic residues" evidence="11">
    <location>
        <begin position="255"/>
        <end position="267"/>
    </location>
</feature>
<dbReference type="PROSITE" id="PS50119">
    <property type="entry name" value="ZF_BBOX"/>
    <property type="match status" value="1"/>
</dbReference>
<evidence type="ECO:0000256" key="2">
    <source>
        <dbReference type="ARBA" id="ARBA00004123"/>
    </source>
</evidence>
<keyword evidence="7 10" id="KW-0175">Coiled coil</keyword>
<evidence type="ECO:0000256" key="7">
    <source>
        <dbReference type="ARBA" id="ARBA00023054"/>
    </source>
</evidence>
<dbReference type="Pfam" id="PF00643">
    <property type="entry name" value="zf-B_box"/>
    <property type="match status" value="1"/>
</dbReference>
<keyword evidence="5 9" id="KW-0863">Zinc-finger</keyword>
<evidence type="ECO:0000259" key="13">
    <source>
        <dbReference type="PROSITE" id="PS51262"/>
    </source>
</evidence>
<evidence type="ECO:0000256" key="11">
    <source>
        <dbReference type="SAM" id="MobiDB-lite"/>
    </source>
</evidence>
<reference evidence="14 15" key="1">
    <citation type="submission" date="2024-06" db="EMBL/GenBank/DDBJ databases">
        <title>The draft genome of Grus japonensis, version 3.</title>
        <authorList>
            <person name="Nabeshima K."/>
            <person name="Suzuki S."/>
            <person name="Onuma M."/>
        </authorList>
    </citation>
    <scope>NUCLEOTIDE SEQUENCE [LARGE SCALE GENOMIC DNA]</scope>
    <source>
        <strain evidence="14 15">451A</strain>
    </source>
</reference>
<feature type="coiled-coil region" evidence="10">
    <location>
        <begin position="92"/>
        <end position="141"/>
    </location>
</feature>
<protein>
    <recommendedName>
        <fullName evidence="3">RING-type E3 ubiquitin transferase</fullName>
        <ecNumber evidence="3">2.3.2.27</ecNumber>
    </recommendedName>
</protein>
<dbReference type="PANTHER" id="PTHR24099">
    <property type="entry name" value="E3 UBIQUITIN-PROTEIN LIGASE TRIM36-RELATED"/>
    <property type="match status" value="1"/>
</dbReference>
<evidence type="ECO:0000313" key="14">
    <source>
        <dbReference type="EMBL" id="GAB0182310.1"/>
    </source>
</evidence>
<evidence type="ECO:0000256" key="8">
    <source>
        <dbReference type="ARBA" id="ARBA00023242"/>
    </source>
</evidence>
<dbReference type="GO" id="GO:0061630">
    <property type="term" value="F:ubiquitin protein ligase activity"/>
    <property type="evidence" value="ECO:0007669"/>
    <property type="project" value="UniProtKB-EC"/>
</dbReference>
<sequence length="343" mass="39147">MSLLYWGAQNWTQYSRPEKKCDQPMCEEHEDERINIYCLNCEMPTCSLCKVFGAHKDCQVAPLTNVYQQQKSELSDGIAVLVGSNDRVQGIVTQLEETCKTVEESCRRQKEQLCEKFDYLYSVLEERKNEMTQIITRTQEEKLEHVRSLMKKYADHLEAVSKLVESGIQFMEEPEMAVFLQNAKTLLQKITEASKGFQMEKIEDGYENMNQFTVNLSREEKIIREIDFDREEEGEEEEEEMVDGEDLDEVHTESSGEEEEEHVEEEGAERASQPPQQDPEPQSTAGEPPAEPPAAPLPAAPAGQTGSEPSPKGRVEETPVSNERGDEPARHVFSFSWLNSLNE</sequence>
<feature type="region of interest" description="Disordered" evidence="11">
    <location>
        <begin position="225"/>
        <end position="330"/>
    </location>
</feature>
<keyword evidence="4" id="KW-0808">Transferase</keyword>
<dbReference type="InterPro" id="IPR000315">
    <property type="entry name" value="Znf_B-box"/>
</dbReference>
<dbReference type="GO" id="GO:0008270">
    <property type="term" value="F:zinc ion binding"/>
    <property type="evidence" value="ECO:0007669"/>
    <property type="project" value="UniProtKB-KW"/>
</dbReference>
<dbReference type="Gene3D" id="1.20.5.170">
    <property type="match status" value="1"/>
</dbReference>
<dbReference type="SUPFAM" id="SSF57845">
    <property type="entry name" value="B-box zinc-binding domain"/>
    <property type="match status" value="1"/>
</dbReference>